<evidence type="ECO:0000256" key="4">
    <source>
        <dbReference type="ARBA" id="ARBA00023134"/>
    </source>
</evidence>
<keyword evidence="5" id="KW-0143">Chaperone</keyword>
<dbReference type="InterPro" id="IPR005129">
    <property type="entry name" value="GTPase_ArgK"/>
</dbReference>
<dbReference type="Pfam" id="PF03308">
    <property type="entry name" value="MeaB"/>
    <property type="match status" value="1"/>
</dbReference>
<dbReference type="AlphaFoldDB" id="A0A350HC86"/>
<dbReference type="PRINTS" id="PR00449">
    <property type="entry name" value="RASTRNSFRMNG"/>
</dbReference>
<dbReference type="PANTHER" id="PTHR43087:SF1">
    <property type="entry name" value="LAO_AO TRANSPORT SYSTEM ATPASE"/>
    <property type="match status" value="1"/>
</dbReference>
<sequence>MNYPDLIDDFKQKKRGALARVITLVDNEEDEGIEFLKENYEKRKDSFRIGITGPPGVGKSSLVNHLLERFAKKYENFGVIAIDPSSPFTGGALLGDRLRMQKSYEFENVFIRSIASRGSLGGLSTSTENISQVMESFGMDVILIETVGVGQSELDIMEITDIVIVVLVPESGDSIQAMKAGLMEIGDIFVVNKSDRDGADRAVEFIKSSLSFKKNIKNNETPVIKTSASNEDNIDSLFLAIEDRMKFLNDSDELKMKREQRREREVKDILRDLFIKSIDKLIKNMENVNASPYEKAKKILEKTGFNFTEDLWKKR</sequence>
<evidence type="ECO:0000256" key="3">
    <source>
        <dbReference type="ARBA" id="ARBA00022801"/>
    </source>
</evidence>
<dbReference type="InterPro" id="IPR027417">
    <property type="entry name" value="P-loop_NTPase"/>
</dbReference>
<keyword evidence="4" id="KW-0342">GTP-binding</keyword>
<evidence type="ECO:0000313" key="7">
    <source>
        <dbReference type="EMBL" id="HAV93152.1"/>
    </source>
</evidence>
<protein>
    <submittedName>
        <fullName evidence="7">Methylmalonyl Co-A mutase-associated GTPase MeaB</fullName>
    </submittedName>
</protein>
<dbReference type="NCBIfam" id="TIGR00750">
    <property type="entry name" value="lao"/>
    <property type="match status" value="1"/>
</dbReference>
<evidence type="ECO:0000313" key="8">
    <source>
        <dbReference type="Proteomes" id="UP000264062"/>
    </source>
</evidence>
<reference evidence="7 8" key="1">
    <citation type="journal article" date="2018" name="Nat. Biotechnol.">
        <title>A standardized bacterial taxonomy based on genome phylogeny substantially revises the tree of life.</title>
        <authorList>
            <person name="Parks D.H."/>
            <person name="Chuvochina M."/>
            <person name="Waite D.W."/>
            <person name="Rinke C."/>
            <person name="Skarshewski A."/>
            <person name="Chaumeil P.A."/>
            <person name="Hugenholtz P."/>
        </authorList>
    </citation>
    <scope>NUCLEOTIDE SEQUENCE [LARGE SCALE GENOMIC DNA]</scope>
    <source>
        <strain evidence="7">UBA9956</strain>
    </source>
</reference>
<dbReference type="GO" id="GO:0005525">
    <property type="term" value="F:GTP binding"/>
    <property type="evidence" value="ECO:0007669"/>
    <property type="project" value="UniProtKB-KW"/>
</dbReference>
<comment type="caution">
    <text evidence="7">The sequence shown here is derived from an EMBL/GenBank/DDBJ whole genome shotgun (WGS) entry which is preliminary data.</text>
</comment>
<keyword evidence="3" id="KW-0378">Hydrolase</keyword>
<dbReference type="Proteomes" id="UP000264062">
    <property type="component" value="Unassembled WGS sequence"/>
</dbReference>
<feature type="domain" description="AAA+ ATPase" evidence="6">
    <location>
        <begin position="45"/>
        <end position="252"/>
    </location>
</feature>
<evidence type="ECO:0000256" key="1">
    <source>
        <dbReference type="ARBA" id="ARBA00009625"/>
    </source>
</evidence>
<dbReference type="GO" id="GO:0003924">
    <property type="term" value="F:GTPase activity"/>
    <property type="evidence" value="ECO:0007669"/>
    <property type="project" value="InterPro"/>
</dbReference>
<dbReference type="PANTHER" id="PTHR43087">
    <property type="entry name" value="LYSINE/ARGININE/ORNITHINE TRANSPORT SYSTEM KINASE"/>
    <property type="match status" value="1"/>
</dbReference>
<dbReference type="InterPro" id="IPR003593">
    <property type="entry name" value="AAA+_ATPase"/>
</dbReference>
<dbReference type="InterPro" id="IPR052040">
    <property type="entry name" value="GTPase/Isobutyryl-CoA_mutase"/>
</dbReference>
<accession>A0A350HC86</accession>
<evidence type="ECO:0000259" key="6">
    <source>
        <dbReference type="SMART" id="SM00382"/>
    </source>
</evidence>
<dbReference type="Gene3D" id="3.40.50.300">
    <property type="entry name" value="P-loop containing nucleotide triphosphate hydrolases"/>
    <property type="match status" value="1"/>
</dbReference>
<evidence type="ECO:0000256" key="5">
    <source>
        <dbReference type="ARBA" id="ARBA00023186"/>
    </source>
</evidence>
<dbReference type="SMART" id="SM00382">
    <property type="entry name" value="AAA"/>
    <property type="match status" value="1"/>
</dbReference>
<organism evidence="7 8">
    <name type="scientific">candidate division WOR-3 bacterium</name>
    <dbReference type="NCBI Taxonomy" id="2052148"/>
    <lineage>
        <taxon>Bacteria</taxon>
        <taxon>Bacteria division WOR-3</taxon>
    </lineage>
</organism>
<comment type="similarity">
    <text evidence="1">Belongs to the SIMIBI class G3E GTPase family. ArgK/MeaB subfamily.</text>
</comment>
<keyword evidence="2" id="KW-0547">Nucleotide-binding</keyword>
<gene>
    <name evidence="7" type="ORF">DCW38_08255</name>
</gene>
<proteinExistence type="inferred from homology"/>
<evidence type="ECO:0000256" key="2">
    <source>
        <dbReference type="ARBA" id="ARBA00022741"/>
    </source>
</evidence>
<dbReference type="EMBL" id="DMZY01000245">
    <property type="protein sequence ID" value="HAV93152.1"/>
    <property type="molecule type" value="Genomic_DNA"/>
</dbReference>
<dbReference type="SUPFAM" id="SSF52540">
    <property type="entry name" value="P-loop containing nucleoside triphosphate hydrolases"/>
    <property type="match status" value="1"/>
</dbReference>
<name>A0A350HC86_UNCW3</name>